<keyword evidence="1" id="KW-1133">Transmembrane helix</keyword>
<reference evidence="2 3" key="1">
    <citation type="submission" date="2019-07" db="EMBL/GenBank/DDBJ databases">
        <title>The pathways for chlorine oxyanion respiration interact through the shared metabolite chlorate.</title>
        <authorList>
            <person name="Barnum T.P."/>
            <person name="Cheng Y."/>
            <person name="Hill K.A."/>
            <person name="Lucas L.N."/>
            <person name="Carlson H.K."/>
            <person name="Coates J.D."/>
        </authorList>
    </citation>
    <scope>NUCLEOTIDE SEQUENCE [LARGE SCALE GENOMIC DNA]</scope>
    <source>
        <strain evidence="2 3">SFB-3</strain>
    </source>
</reference>
<proteinExistence type="predicted"/>
<dbReference type="RefSeq" id="WP_144310947.1">
    <property type="nucleotide sequence ID" value="NZ_VMNK01000018.1"/>
</dbReference>
<evidence type="ECO:0000313" key="2">
    <source>
        <dbReference type="EMBL" id="TVO51852.1"/>
    </source>
</evidence>
<evidence type="ECO:0000256" key="1">
    <source>
        <dbReference type="SAM" id="Phobius"/>
    </source>
</evidence>
<keyword evidence="3" id="KW-1185">Reference proteome</keyword>
<dbReference type="Proteomes" id="UP000319502">
    <property type="component" value="Unassembled WGS sequence"/>
</dbReference>
<organism evidence="2 3">
    <name type="scientific">Denitromonas halophila</name>
    <dbReference type="NCBI Taxonomy" id="1629404"/>
    <lineage>
        <taxon>Bacteria</taxon>
        <taxon>Pseudomonadati</taxon>
        <taxon>Pseudomonadota</taxon>
        <taxon>Betaproteobacteria</taxon>
        <taxon>Rhodocyclales</taxon>
        <taxon>Zoogloeaceae</taxon>
        <taxon>Denitromonas</taxon>
    </lineage>
</organism>
<name>A0A557QG27_9RHOO</name>
<sequence>MSETNGKIETSGGSMAKWIGLHIVGSIIAVLGALYLIADMALLDGIPSSTTQAIAMVAVGLVLDFWGVIELRRIQLAKKAAANKS</sequence>
<accession>A0A557QG27</accession>
<gene>
    <name evidence="2" type="ORF">FHP91_18280</name>
</gene>
<keyword evidence="1" id="KW-0472">Membrane</keyword>
<comment type="caution">
    <text evidence="2">The sequence shown here is derived from an EMBL/GenBank/DDBJ whole genome shotgun (WGS) entry which is preliminary data.</text>
</comment>
<feature type="transmembrane region" description="Helical" evidence="1">
    <location>
        <begin position="50"/>
        <end position="69"/>
    </location>
</feature>
<feature type="transmembrane region" description="Helical" evidence="1">
    <location>
        <begin position="18"/>
        <end position="38"/>
    </location>
</feature>
<protein>
    <submittedName>
        <fullName evidence="2">Uncharacterized protein</fullName>
    </submittedName>
</protein>
<keyword evidence="1" id="KW-0812">Transmembrane</keyword>
<evidence type="ECO:0000313" key="3">
    <source>
        <dbReference type="Proteomes" id="UP000319502"/>
    </source>
</evidence>
<dbReference type="EMBL" id="VMNK01000018">
    <property type="protein sequence ID" value="TVO51852.1"/>
    <property type="molecule type" value="Genomic_DNA"/>
</dbReference>
<dbReference type="AlphaFoldDB" id="A0A557QG27"/>